<name>A0A4V5NY63_9GAMM</name>
<proteinExistence type="predicted"/>
<reference evidence="1 2" key="1">
    <citation type="submission" date="2019-04" db="EMBL/GenBank/DDBJ databases">
        <authorList>
            <person name="Hwang J.C."/>
        </authorList>
    </citation>
    <scope>NUCLEOTIDE SEQUENCE [LARGE SCALE GENOMIC DNA]</scope>
    <source>
        <strain evidence="1 2">IMCC35001</strain>
    </source>
</reference>
<keyword evidence="2" id="KW-1185">Reference proteome</keyword>
<dbReference type="EMBL" id="SWCI01000001">
    <property type="protein sequence ID" value="TKB51451.1"/>
    <property type="molecule type" value="Genomic_DNA"/>
</dbReference>
<evidence type="ECO:0000313" key="1">
    <source>
        <dbReference type="EMBL" id="TKB51451.1"/>
    </source>
</evidence>
<protein>
    <submittedName>
        <fullName evidence="1">Uncharacterized protein</fullName>
    </submittedName>
</protein>
<dbReference type="RefSeq" id="WP_136851023.1">
    <property type="nucleotide sequence ID" value="NZ_SWCI01000001.1"/>
</dbReference>
<gene>
    <name evidence="1" type="ORF">FCL40_02535</name>
</gene>
<evidence type="ECO:0000313" key="2">
    <source>
        <dbReference type="Proteomes" id="UP000305674"/>
    </source>
</evidence>
<accession>A0A4V5NY63</accession>
<sequence length="274" mass="30826">MLSLVLTALLGGGAPMCDRSELPGCLERLPTPLVSALSQHWGVPPRQLGPTLERQLAGQGAVTLTLGRQALILTDGRRIAQPHILLVGHEVYELPSVHSLSLAVLHEQGHLIEVGEELRQPYRFAYWPEVWQEEVVADLYALWQLARRGELALGWDLVHLRNFNLMGAAPDWAHWTTPVLLPWLVSPERRQTLARLSFERVLATSVVVAADLPHFRTLGRRQFGPGRGAYPYVPPQLVERWWQLLTPSLSLLMGEDLAPYRQRQHRLMVAKSAN</sequence>
<dbReference type="AlphaFoldDB" id="A0A4V5NY63"/>
<dbReference type="Proteomes" id="UP000305674">
    <property type="component" value="Unassembled WGS sequence"/>
</dbReference>
<organism evidence="1 2">
    <name type="scientific">Ferrimonas sediminicola</name>
    <dbReference type="NCBI Taxonomy" id="2569538"/>
    <lineage>
        <taxon>Bacteria</taxon>
        <taxon>Pseudomonadati</taxon>
        <taxon>Pseudomonadota</taxon>
        <taxon>Gammaproteobacteria</taxon>
        <taxon>Alteromonadales</taxon>
        <taxon>Ferrimonadaceae</taxon>
        <taxon>Ferrimonas</taxon>
    </lineage>
</organism>
<dbReference type="OrthoDB" id="6398122at2"/>
<comment type="caution">
    <text evidence="1">The sequence shown here is derived from an EMBL/GenBank/DDBJ whole genome shotgun (WGS) entry which is preliminary data.</text>
</comment>